<keyword evidence="1" id="KW-0812">Transmembrane</keyword>
<evidence type="ECO:0008006" key="4">
    <source>
        <dbReference type="Google" id="ProtNLM"/>
    </source>
</evidence>
<evidence type="ECO:0000313" key="2">
    <source>
        <dbReference type="EMBL" id="GAA4881639.1"/>
    </source>
</evidence>
<dbReference type="EMBL" id="BAABIS010000001">
    <property type="protein sequence ID" value="GAA4881639.1"/>
    <property type="molecule type" value="Genomic_DNA"/>
</dbReference>
<organism evidence="2 3">
    <name type="scientific">Kitasatospora terrestris</name>
    <dbReference type="NCBI Taxonomy" id="258051"/>
    <lineage>
        <taxon>Bacteria</taxon>
        <taxon>Bacillati</taxon>
        <taxon>Actinomycetota</taxon>
        <taxon>Actinomycetes</taxon>
        <taxon>Kitasatosporales</taxon>
        <taxon>Streptomycetaceae</taxon>
        <taxon>Kitasatospora</taxon>
    </lineage>
</organism>
<sequence>MEQEPSRVAQHGNGKRVLVLGVLGVMMTMNLVATVFAARQHYRYADAERVQATVVRAEYWDTAREKSKLIVLTLADGREVTPLSEFGGYEPSRLEPGEVRTVLINPHRPSVVVFPEQVGWWSVLVPWGLVTVGAAVVAVALPLYTKYGHHLPMTALRLALQWRRM</sequence>
<dbReference type="Proteomes" id="UP001501752">
    <property type="component" value="Unassembled WGS sequence"/>
</dbReference>
<keyword evidence="1" id="KW-0472">Membrane</keyword>
<feature type="transmembrane region" description="Helical" evidence="1">
    <location>
        <begin position="118"/>
        <end position="144"/>
    </location>
</feature>
<gene>
    <name evidence="2" type="ORF">GCM10023235_72570</name>
</gene>
<accession>A0ABP9EMF5</accession>
<feature type="transmembrane region" description="Helical" evidence="1">
    <location>
        <begin position="17"/>
        <end position="38"/>
    </location>
</feature>
<dbReference type="RefSeq" id="WP_345701168.1">
    <property type="nucleotide sequence ID" value="NZ_BAABIS010000001.1"/>
</dbReference>
<keyword evidence="3" id="KW-1185">Reference proteome</keyword>
<reference evidence="3" key="1">
    <citation type="journal article" date="2019" name="Int. J. Syst. Evol. Microbiol.">
        <title>The Global Catalogue of Microorganisms (GCM) 10K type strain sequencing project: providing services to taxonomists for standard genome sequencing and annotation.</title>
        <authorList>
            <consortium name="The Broad Institute Genomics Platform"/>
            <consortium name="The Broad Institute Genome Sequencing Center for Infectious Disease"/>
            <person name="Wu L."/>
            <person name="Ma J."/>
        </authorList>
    </citation>
    <scope>NUCLEOTIDE SEQUENCE [LARGE SCALE GENOMIC DNA]</scope>
    <source>
        <strain evidence="3">JCM 13006</strain>
    </source>
</reference>
<proteinExistence type="predicted"/>
<evidence type="ECO:0000313" key="3">
    <source>
        <dbReference type="Proteomes" id="UP001501752"/>
    </source>
</evidence>
<name>A0ABP9EMF5_9ACTN</name>
<evidence type="ECO:0000256" key="1">
    <source>
        <dbReference type="SAM" id="Phobius"/>
    </source>
</evidence>
<keyword evidence="1" id="KW-1133">Transmembrane helix</keyword>
<comment type="caution">
    <text evidence="2">The sequence shown here is derived from an EMBL/GenBank/DDBJ whole genome shotgun (WGS) entry which is preliminary data.</text>
</comment>
<protein>
    <recommendedName>
        <fullName evidence="4">DUF3592 domain-containing protein</fullName>
    </recommendedName>
</protein>